<sequence>MIARLINSTNLASSKAGPIQADSRCNYTCGIQCYSPRTAFINIVEKRCQFGVYSVFSLDSHNLLDIQRLETVKTETPPICAV</sequence>
<protein>
    <submittedName>
        <fullName evidence="1">Uncharacterized protein</fullName>
    </submittedName>
</protein>
<dbReference type="Proteomes" id="UP000093000">
    <property type="component" value="Unassembled WGS sequence"/>
</dbReference>
<evidence type="ECO:0000313" key="2">
    <source>
        <dbReference type="Proteomes" id="UP000093000"/>
    </source>
</evidence>
<gene>
    <name evidence="1" type="ORF">A0J61_01624</name>
</gene>
<dbReference type="InParanoid" id="A0A1C7NML6"/>
<organism evidence="1 2">
    <name type="scientific">Choanephora cucurbitarum</name>
    <dbReference type="NCBI Taxonomy" id="101091"/>
    <lineage>
        <taxon>Eukaryota</taxon>
        <taxon>Fungi</taxon>
        <taxon>Fungi incertae sedis</taxon>
        <taxon>Mucoromycota</taxon>
        <taxon>Mucoromycotina</taxon>
        <taxon>Mucoromycetes</taxon>
        <taxon>Mucorales</taxon>
        <taxon>Mucorineae</taxon>
        <taxon>Choanephoraceae</taxon>
        <taxon>Choanephoroideae</taxon>
        <taxon>Choanephora</taxon>
    </lineage>
</organism>
<dbReference type="EMBL" id="LUGH01000054">
    <property type="protein sequence ID" value="OBZ90327.1"/>
    <property type="molecule type" value="Genomic_DNA"/>
</dbReference>
<reference evidence="1 2" key="1">
    <citation type="submission" date="2016-03" db="EMBL/GenBank/DDBJ databases">
        <title>Choanephora cucurbitarum.</title>
        <authorList>
            <person name="Min B."/>
            <person name="Park H."/>
            <person name="Park J.-H."/>
            <person name="Shin H.-D."/>
            <person name="Choi I.-G."/>
        </authorList>
    </citation>
    <scope>NUCLEOTIDE SEQUENCE [LARGE SCALE GENOMIC DNA]</scope>
    <source>
        <strain evidence="1 2">KUS-F28377</strain>
    </source>
</reference>
<name>A0A1C7NML6_9FUNG</name>
<dbReference type="AlphaFoldDB" id="A0A1C7NML6"/>
<keyword evidence="2" id="KW-1185">Reference proteome</keyword>
<accession>A0A1C7NML6</accession>
<comment type="caution">
    <text evidence="1">The sequence shown here is derived from an EMBL/GenBank/DDBJ whole genome shotgun (WGS) entry which is preliminary data.</text>
</comment>
<proteinExistence type="predicted"/>
<evidence type="ECO:0000313" key="1">
    <source>
        <dbReference type="EMBL" id="OBZ90327.1"/>
    </source>
</evidence>